<sequence>MTDQIITELNVPLTMKDGTVLRANIYRPAGEGSWPVLLTRLPYGKDVPHVLLGFHGVIRAVQKGYVVILQDTRGRFSSDGGWDPIVTSAHEAGDTEETIDWAAKLPYSSGRVGMFGSSYYAFTQWAGIERKAKALKAAAPAFSWSDPFDGLIFRGGALELGFLSYWQMGMYLDTLPALYSAEHELAAARKRLISDIDQLKTEIEALPLKDFAPFRRNRVAPSILELIKRGMDRKYTDHLSLKGKYHTFTTPVLNIAGWYDIFLAGTIENFLHMRENGATPEARQSRLIIGPWQHLDHSHQSGEKNFGLAAHSASLDLDGIHLRWFDHFVKGIDTGMTNEAPIKLFVMGENVWRDENEWPLARTRFTPYYLHSGGQANTLHGDGTLSAAPPDAEAPDHFVYDPLHPVPTKGGAIMMPPDFTSGAHDQRDIEKREDVLVYTSPVLEEDTEVTGPVTVRLWAVSSAADTDFVARLIDVHPDGSAYNLTDGIIRARFRNSSKGEKPSLIEPGKAYLYEIDLWSTSNVFKKGHRIRLDITSSSFPRWDRNLNNGLDIGNGRKEDARTARQTILHDRDHPSAIILPVIPGK</sequence>
<dbReference type="NCBIfam" id="TIGR00976">
    <property type="entry name" value="CocE_NonD"/>
    <property type="match status" value="1"/>
</dbReference>
<feature type="domain" description="Xaa-Pro dipeptidyl-peptidase C-terminal" evidence="2">
    <location>
        <begin position="322"/>
        <end position="578"/>
    </location>
</feature>
<dbReference type="SUPFAM" id="SSF49785">
    <property type="entry name" value="Galactose-binding domain-like"/>
    <property type="match status" value="1"/>
</dbReference>
<accession>A0A0T6BIP4</accession>
<dbReference type="SUPFAM" id="SSF53474">
    <property type="entry name" value="alpha/beta-Hydrolases"/>
    <property type="match status" value="1"/>
</dbReference>
<dbReference type="InterPro" id="IPR013736">
    <property type="entry name" value="Xaa-Pro_dipept_C"/>
</dbReference>
<reference evidence="3 5" key="1">
    <citation type="journal article" date="2015" name="Int. J. Syst. Evol. Microbiol.">
        <title>Bacillus glycinifermentans sp. nov., isolated from fermented soybean paste.</title>
        <authorList>
            <person name="Kim S.J."/>
            <person name="Dunlap C.A."/>
            <person name="Kwon S.W."/>
            <person name="Rooney A.P."/>
        </authorList>
    </citation>
    <scope>NUCLEOTIDE SEQUENCE [LARGE SCALE GENOMIC DNA]</scope>
    <source>
        <strain evidence="3 5">GO-13</strain>
    </source>
</reference>
<gene>
    <name evidence="3" type="ORF">AB447_208215</name>
    <name evidence="4" type="ORF">P8828_00370</name>
</gene>
<dbReference type="InterPro" id="IPR005674">
    <property type="entry name" value="CocE/Ser_esterase"/>
</dbReference>
<dbReference type="EMBL" id="JARRTL010000003">
    <property type="protein sequence ID" value="MEC0483315.1"/>
    <property type="molecule type" value="Genomic_DNA"/>
</dbReference>
<dbReference type="Proteomes" id="UP000036168">
    <property type="component" value="Unassembled WGS sequence"/>
</dbReference>
<dbReference type="Pfam" id="PF02129">
    <property type="entry name" value="Peptidase_S15"/>
    <property type="match status" value="1"/>
</dbReference>
<comment type="caution">
    <text evidence="3">The sequence shown here is derived from an EMBL/GenBank/DDBJ whole genome shotgun (WGS) entry which is preliminary data.</text>
</comment>
<protein>
    <submittedName>
        <fullName evidence="4">CocE/NonD family hydrolase</fullName>
    </submittedName>
</protein>
<dbReference type="Gene3D" id="1.10.3020.10">
    <property type="entry name" value="alpha-amino acid ester hydrolase ( Helical cap domain)"/>
    <property type="match status" value="1"/>
</dbReference>
<dbReference type="InterPro" id="IPR008979">
    <property type="entry name" value="Galactose-bd-like_sf"/>
</dbReference>
<evidence type="ECO:0000313" key="5">
    <source>
        <dbReference type="Proteomes" id="UP000036168"/>
    </source>
</evidence>
<dbReference type="GO" id="GO:0008239">
    <property type="term" value="F:dipeptidyl-peptidase activity"/>
    <property type="evidence" value="ECO:0007669"/>
    <property type="project" value="InterPro"/>
</dbReference>
<dbReference type="RefSeq" id="WP_048354341.1">
    <property type="nucleotide sequence ID" value="NZ_CP023481.1"/>
</dbReference>
<dbReference type="Pfam" id="PF08530">
    <property type="entry name" value="PepX_C"/>
    <property type="match status" value="1"/>
</dbReference>
<dbReference type="InterPro" id="IPR029058">
    <property type="entry name" value="AB_hydrolase_fold"/>
</dbReference>
<reference evidence="3" key="2">
    <citation type="submission" date="2015-10" db="EMBL/GenBank/DDBJ databases">
        <authorList>
            <person name="Gilbert D.G."/>
        </authorList>
    </citation>
    <scope>NUCLEOTIDE SEQUENCE</scope>
    <source>
        <strain evidence="3">GO-13</strain>
    </source>
</reference>
<dbReference type="PANTHER" id="PTHR43056">
    <property type="entry name" value="PEPTIDASE S9 PROLYL OLIGOPEPTIDASE"/>
    <property type="match status" value="1"/>
</dbReference>
<dbReference type="AlphaFoldDB" id="A0A0T6BIP4"/>
<evidence type="ECO:0000313" key="3">
    <source>
        <dbReference type="EMBL" id="KRT88372.1"/>
    </source>
</evidence>
<keyword evidence="1 4" id="KW-0378">Hydrolase</keyword>
<dbReference type="InterPro" id="IPR050585">
    <property type="entry name" value="Xaa-Pro_dipeptidyl-ppase/CocE"/>
</dbReference>
<proteinExistence type="predicted"/>
<dbReference type="SMART" id="SM00939">
    <property type="entry name" value="PepX_C"/>
    <property type="match status" value="1"/>
</dbReference>
<reference evidence="4 6" key="3">
    <citation type="submission" date="2023-03" db="EMBL/GenBank/DDBJ databases">
        <title>Agriculturally important microbes genome sequencing.</title>
        <authorList>
            <person name="Dunlap C."/>
        </authorList>
    </citation>
    <scope>NUCLEOTIDE SEQUENCE [LARGE SCALE GENOMIC DNA]</scope>
    <source>
        <strain evidence="4 6">CBP-3203</strain>
    </source>
</reference>
<dbReference type="Gene3D" id="2.60.120.260">
    <property type="entry name" value="Galactose-binding domain-like"/>
    <property type="match status" value="1"/>
</dbReference>
<evidence type="ECO:0000256" key="1">
    <source>
        <dbReference type="ARBA" id="ARBA00022801"/>
    </source>
</evidence>
<dbReference type="InterPro" id="IPR000383">
    <property type="entry name" value="Xaa-Pro-like_dom"/>
</dbReference>
<dbReference type="EMBL" id="LECW02000067">
    <property type="protein sequence ID" value="KRT88372.1"/>
    <property type="molecule type" value="Genomic_DNA"/>
</dbReference>
<dbReference type="Proteomes" id="UP001341297">
    <property type="component" value="Unassembled WGS sequence"/>
</dbReference>
<organism evidence="3 5">
    <name type="scientific">Bacillus glycinifermentans</name>
    <dbReference type="NCBI Taxonomy" id="1664069"/>
    <lineage>
        <taxon>Bacteria</taxon>
        <taxon>Bacillati</taxon>
        <taxon>Bacillota</taxon>
        <taxon>Bacilli</taxon>
        <taxon>Bacillales</taxon>
        <taxon>Bacillaceae</taxon>
        <taxon>Bacillus</taxon>
    </lineage>
</organism>
<evidence type="ECO:0000313" key="6">
    <source>
        <dbReference type="Proteomes" id="UP001341297"/>
    </source>
</evidence>
<dbReference type="STRING" id="1664069.BGLY_4066"/>
<evidence type="ECO:0000313" key="4">
    <source>
        <dbReference type="EMBL" id="MEC0483315.1"/>
    </source>
</evidence>
<dbReference type="OrthoDB" id="319764at2"/>
<dbReference type="PANTHER" id="PTHR43056:SF10">
    <property type="entry name" value="COCE_NOND FAMILY, PUTATIVE (AFU_ORTHOLOGUE AFUA_7G00600)-RELATED"/>
    <property type="match status" value="1"/>
</dbReference>
<evidence type="ECO:0000259" key="2">
    <source>
        <dbReference type="SMART" id="SM00939"/>
    </source>
</evidence>
<name>A0A0T6BIP4_9BACI</name>
<keyword evidence="6" id="KW-1185">Reference proteome</keyword>
<dbReference type="Gene3D" id="3.40.50.1820">
    <property type="entry name" value="alpha/beta hydrolase"/>
    <property type="match status" value="1"/>
</dbReference>